<gene>
    <name evidence="1" type="ORF">HPB47_024401</name>
</gene>
<evidence type="ECO:0000313" key="1">
    <source>
        <dbReference type="EMBL" id="KAG0428614.1"/>
    </source>
</evidence>
<name>A0AC60Q4C8_IXOPE</name>
<comment type="caution">
    <text evidence="1">The sequence shown here is derived from an EMBL/GenBank/DDBJ whole genome shotgun (WGS) entry which is preliminary data.</text>
</comment>
<reference evidence="1 2" key="1">
    <citation type="journal article" date="2020" name="Cell">
        <title>Large-Scale Comparative Analyses of Tick Genomes Elucidate Their Genetic Diversity and Vector Capacities.</title>
        <authorList>
            <consortium name="Tick Genome and Microbiome Consortium (TIGMIC)"/>
            <person name="Jia N."/>
            <person name="Wang J."/>
            <person name="Shi W."/>
            <person name="Du L."/>
            <person name="Sun Y."/>
            <person name="Zhan W."/>
            <person name="Jiang J.F."/>
            <person name="Wang Q."/>
            <person name="Zhang B."/>
            <person name="Ji P."/>
            <person name="Bell-Sakyi L."/>
            <person name="Cui X.M."/>
            <person name="Yuan T.T."/>
            <person name="Jiang B.G."/>
            <person name="Yang W.F."/>
            <person name="Lam T.T."/>
            <person name="Chang Q.C."/>
            <person name="Ding S.J."/>
            <person name="Wang X.J."/>
            <person name="Zhu J.G."/>
            <person name="Ruan X.D."/>
            <person name="Zhao L."/>
            <person name="Wei J.T."/>
            <person name="Ye R.Z."/>
            <person name="Que T.C."/>
            <person name="Du C.H."/>
            <person name="Zhou Y.H."/>
            <person name="Cheng J.X."/>
            <person name="Dai P.F."/>
            <person name="Guo W.B."/>
            <person name="Han X.H."/>
            <person name="Huang E.J."/>
            <person name="Li L.F."/>
            <person name="Wei W."/>
            <person name="Gao Y.C."/>
            <person name="Liu J.Z."/>
            <person name="Shao H.Z."/>
            <person name="Wang X."/>
            <person name="Wang C.C."/>
            <person name="Yang T.C."/>
            <person name="Huo Q.B."/>
            <person name="Li W."/>
            <person name="Chen H.Y."/>
            <person name="Chen S.E."/>
            <person name="Zhou L.G."/>
            <person name="Ni X.B."/>
            <person name="Tian J.H."/>
            <person name="Sheng Y."/>
            <person name="Liu T."/>
            <person name="Pan Y.S."/>
            <person name="Xia L.Y."/>
            <person name="Li J."/>
            <person name="Zhao F."/>
            <person name="Cao W.C."/>
        </authorList>
    </citation>
    <scope>NUCLEOTIDE SEQUENCE [LARGE SCALE GENOMIC DNA]</scope>
    <source>
        <strain evidence="1">Iper-2018</strain>
    </source>
</reference>
<dbReference type="Proteomes" id="UP000805193">
    <property type="component" value="Unassembled WGS sequence"/>
</dbReference>
<keyword evidence="2" id="KW-1185">Reference proteome</keyword>
<evidence type="ECO:0000313" key="2">
    <source>
        <dbReference type="Proteomes" id="UP000805193"/>
    </source>
</evidence>
<protein>
    <submittedName>
        <fullName evidence="1">Uncharacterized protein</fullName>
    </submittedName>
</protein>
<accession>A0AC60Q4C8</accession>
<dbReference type="EMBL" id="JABSTQ010009501">
    <property type="protein sequence ID" value="KAG0428614.1"/>
    <property type="molecule type" value="Genomic_DNA"/>
</dbReference>
<organism evidence="1 2">
    <name type="scientific">Ixodes persulcatus</name>
    <name type="common">Taiga tick</name>
    <dbReference type="NCBI Taxonomy" id="34615"/>
    <lineage>
        <taxon>Eukaryota</taxon>
        <taxon>Metazoa</taxon>
        <taxon>Ecdysozoa</taxon>
        <taxon>Arthropoda</taxon>
        <taxon>Chelicerata</taxon>
        <taxon>Arachnida</taxon>
        <taxon>Acari</taxon>
        <taxon>Parasitiformes</taxon>
        <taxon>Ixodida</taxon>
        <taxon>Ixodoidea</taxon>
        <taxon>Ixodidae</taxon>
        <taxon>Ixodinae</taxon>
        <taxon>Ixodes</taxon>
    </lineage>
</organism>
<sequence>MPPDTTEYNTVGFPAPEVQIKVVHTKTGQVLGPRQNGELWVKSPTNMSGYHGNPEATLEVLTHDGWLRSVEVRAFLHHFGIKSVAEKPHSHIQSSDDTPYCQYELRNDLNGNPSRYRIPVGTRYSPTLLNTADRQPQRQGSLGVHQAYHVDSRLHHSARDRHRLRYEQSPLLEHQVETCNRSF</sequence>
<proteinExistence type="predicted"/>